<feature type="compositionally biased region" description="Polar residues" evidence="1">
    <location>
        <begin position="1"/>
        <end position="17"/>
    </location>
</feature>
<sequence length="29" mass="3242">RCSNMPATKGTTDSPTSWLVPVWRRAEGH</sequence>
<organism evidence="2">
    <name type="scientific">marine metagenome</name>
    <dbReference type="NCBI Taxonomy" id="408172"/>
    <lineage>
        <taxon>unclassified sequences</taxon>
        <taxon>metagenomes</taxon>
        <taxon>ecological metagenomes</taxon>
    </lineage>
</organism>
<gene>
    <name evidence="2" type="ORF">METZ01_LOCUS472056</name>
</gene>
<accession>A0A383BH01</accession>
<feature type="non-terminal residue" evidence="2">
    <location>
        <position position="1"/>
    </location>
</feature>
<evidence type="ECO:0000256" key="1">
    <source>
        <dbReference type="SAM" id="MobiDB-lite"/>
    </source>
</evidence>
<protein>
    <submittedName>
        <fullName evidence="2">Uncharacterized protein</fullName>
    </submittedName>
</protein>
<feature type="non-terminal residue" evidence="2">
    <location>
        <position position="29"/>
    </location>
</feature>
<dbReference type="AlphaFoldDB" id="A0A383BH01"/>
<evidence type="ECO:0000313" key="2">
    <source>
        <dbReference type="EMBL" id="SVE19202.1"/>
    </source>
</evidence>
<dbReference type="EMBL" id="UINC01200354">
    <property type="protein sequence ID" value="SVE19202.1"/>
    <property type="molecule type" value="Genomic_DNA"/>
</dbReference>
<name>A0A383BH01_9ZZZZ</name>
<feature type="region of interest" description="Disordered" evidence="1">
    <location>
        <begin position="1"/>
        <end position="29"/>
    </location>
</feature>
<proteinExistence type="predicted"/>
<reference evidence="2" key="1">
    <citation type="submission" date="2018-05" db="EMBL/GenBank/DDBJ databases">
        <authorList>
            <person name="Lanie J.A."/>
            <person name="Ng W.-L."/>
            <person name="Kazmierczak K.M."/>
            <person name="Andrzejewski T.M."/>
            <person name="Davidsen T.M."/>
            <person name="Wayne K.J."/>
            <person name="Tettelin H."/>
            <person name="Glass J.I."/>
            <person name="Rusch D."/>
            <person name="Podicherti R."/>
            <person name="Tsui H.-C.T."/>
            <person name="Winkler M.E."/>
        </authorList>
    </citation>
    <scope>NUCLEOTIDE SEQUENCE</scope>
</reference>